<dbReference type="AlphaFoldDB" id="A0A2P5KAX2"/>
<dbReference type="EMBL" id="PRDW01000006">
    <property type="protein sequence ID" value="PPB83805.1"/>
    <property type="molecule type" value="Genomic_DNA"/>
</dbReference>
<keyword evidence="4" id="KW-0378">Hydrolase</keyword>
<name>A0A2P5KAX2_9BURK</name>
<dbReference type="RefSeq" id="WP_104077479.1">
    <property type="nucleotide sequence ID" value="NZ_CP062169.1"/>
</dbReference>
<proteinExistence type="inferred from homology"/>
<dbReference type="PANTHER" id="PTHR47268">
    <property type="entry name" value="ACYLPHOSPHATASE"/>
    <property type="match status" value="1"/>
</dbReference>
<evidence type="ECO:0000313" key="7">
    <source>
        <dbReference type="EMBL" id="PPB83805.1"/>
    </source>
</evidence>
<sequence>MSGVDLDTRVETYTVKIRGAVQGVGFRHAAVRRAHALQVRGWIANHDDGSVEAVVQGPANQVDRMLEFLRRGPPRARVSEFIANEGYSERRYDRFEQH</sequence>
<evidence type="ECO:0000313" key="8">
    <source>
        <dbReference type="Proteomes" id="UP000243096"/>
    </source>
</evidence>
<comment type="catalytic activity">
    <reaction evidence="3 4">
        <text>an acyl phosphate + H2O = a carboxylate + phosphate + H(+)</text>
        <dbReference type="Rhea" id="RHEA:14965"/>
        <dbReference type="ChEBI" id="CHEBI:15377"/>
        <dbReference type="ChEBI" id="CHEBI:15378"/>
        <dbReference type="ChEBI" id="CHEBI:29067"/>
        <dbReference type="ChEBI" id="CHEBI:43474"/>
        <dbReference type="ChEBI" id="CHEBI:59918"/>
        <dbReference type="EC" id="3.6.1.7"/>
    </reaction>
</comment>
<keyword evidence="8" id="KW-1185">Reference proteome</keyword>
<dbReference type="InterPro" id="IPR020456">
    <property type="entry name" value="Acylphosphatase"/>
</dbReference>
<dbReference type="GO" id="GO:0003998">
    <property type="term" value="F:acylphosphatase activity"/>
    <property type="evidence" value="ECO:0007669"/>
    <property type="project" value="UniProtKB-EC"/>
</dbReference>
<feature type="active site" evidence="4">
    <location>
        <position position="45"/>
    </location>
</feature>
<evidence type="ECO:0000256" key="2">
    <source>
        <dbReference type="ARBA" id="ARBA00012150"/>
    </source>
</evidence>
<protein>
    <recommendedName>
        <fullName evidence="2 4">acylphosphatase</fullName>
        <ecNumber evidence="2 4">3.6.1.7</ecNumber>
    </recommendedName>
</protein>
<dbReference type="PROSITE" id="PS00150">
    <property type="entry name" value="ACYLPHOSPHATASE_1"/>
    <property type="match status" value="1"/>
</dbReference>
<dbReference type="SUPFAM" id="SSF54975">
    <property type="entry name" value="Acylphosphatase/BLUF domain-like"/>
    <property type="match status" value="1"/>
</dbReference>
<dbReference type="NCBIfam" id="NF010998">
    <property type="entry name" value="PRK14424.1"/>
    <property type="match status" value="1"/>
</dbReference>
<feature type="domain" description="Acylphosphatase-like" evidence="6">
    <location>
        <begin position="12"/>
        <end position="98"/>
    </location>
</feature>
<dbReference type="PRINTS" id="PR00112">
    <property type="entry name" value="ACYLPHPHTASE"/>
</dbReference>
<dbReference type="InterPro" id="IPR036046">
    <property type="entry name" value="Acylphosphatase-like_dom_sf"/>
</dbReference>
<dbReference type="Pfam" id="PF00708">
    <property type="entry name" value="Acylphosphatase"/>
    <property type="match status" value="1"/>
</dbReference>
<dbReference type="PANTHER" id="PTHR47268:SF4">
    <property type="entry name" value="ACYLPHOSPHATASE"/>
    <property type="match status" value="1"/>
</dbReference>
<dbReference type="EC" id="3.6.1.7" evidence="2 4"/>
<gene>
    <name evidence="7" type="ORF">B0O95_106196</name>
</gene>
<dbReference type="PROSITE" id="PS51160">
    <property type="entry name" value="ACYLPHOSPHATASE_3"/>
    <property type="match status" value="1"/>
</dbReference>
<feature type="active site" evidence="4">
    <location>
        <position position="27"/>
    </location>
</feature>
<comment type="caution">
    <text evidence="7">The sequence shown here is derived from an EMBL/GenBank/DDBJ whole genome shotgun (WGS) entry which is preliminary data.</text>
</comment>
<dbReference type="Proteomes" id="UP000243096">
    <property type="component" value="Unassembled WGS sequence"/>
</dbReference>
<dbReference type="Gene3D" id="3.30.70.100">
    <property type="match status" value="1"/>
</dbReference>
<evidence type="ECO:0000256" key="5">
    <source>
        <dbReference type="RuleBase" id="RU004168"/>
    </source>
</evidence>
<accession>A0A2P5KAX2</accession>
<dbReference type="InterPro" id="IPR001792">
    <property type="entry name" value="Acylphosphatase-like_dom"/>
</dbReference>
<dbReference type="InterPro" id="IPR017968">
    <property type="entry name" value="Acylphosphatase_CS"/>
</dbReference>
<organism evidence="7 8">
    <name type="scientific">Mycetohabitans endofungorum</name>
    <dbReference type="NCBI Taxonomy" id="417203"/>
    <lineage>
        <taxon>Bacteria</taxon>
        <taxon>Pseudomonadati</taxon>
        <taxon>Pseudomonadota</taxon>
        <taxon>Betaproteobacteria</taxon>
        <taxon>Burkholderiales</taxon>
        <taxon>Burkholderiaceae</taxon>
        <taxon>Mycetohabitans</taxon>
    </lineage>
</organism>
<comment type="similarity">
    <text evidence="1 5">Belongs to the acylphosphatase family.</text>
</comment>
<evidence type="ECO:0000256" key="1">
    <source>
        <dbReference type="ARBA" id="ARBA00005614"/>
    </source>
</evidence>
<reference evidence="7 8" key="1">
    <citation type="submission" date="2018-01" db="EMBL/GenBank/DDBJ databases">
        <title>Genomic Encyclopedia of Type Strains, Phase III (KMG-III): the genomes of soil and plant-associated and newly described type strains.</title>
        <authorList>
            <person name="Whitman W."/>
        </authorList>
    </citation>
    <scope>NUCLEOTIDE SEQUENCE [LARGE SCALE GENOMIC DNA]</scope>
    <source>
        <strain evidence="7 8">HKI456</strain>
    </source>
</reference>
<evidence type="ECO:0000256" key="4">
    <source>
        <dbReference type="PROSITE-ProRule" id="PRU00520"/>
    </source>
</evidence>
<evidence type="ECO:0000256" key="3">
    <source>
        <dbReference type="ARBA" id="ARBA00047645"/>
    </source>
</evidence>
<evidence type="ECO:0000259" key="6">
    <source>
        <dbReference type="PROSITE" id="PS51160"/>
    </source>
</evidence>
<dbReference type="OrthoDB" id="5295388at2"/>